<gene>
    <name evidence="3" type="ORF">FH607_015710</name>
</gene>
<evidence type="ECO:0000313" key="4">
    <source>
        <dbReference type="Proteomes" id="UP000314251"/>
    </source>
</evidence>
<evidence type="ECO:0000256" key="2">
    <source>
        <dbReference type="SAM" id="MobiDB-lite"/>
    </source>
</evidence>
<dbReference type="InterPro" id="IPR005531">
    <property type="entry name" value="Asp23"/>
</dbReference>
<dbReference type="OrthoDB" id="9808942at2"/>
<dbReference type="PANTHER" id="PTHR34297">
    <property type="entry name" value="HYPOTHETICAL CYTOSOLIC PROTEIN-RELATED"/>
    <property type="match status" value="1"/>
</dbReference>
<dbReference type="EMBL" id="VDLY02000009">
    <property type="protein sequence ID" value="KAB8164670.1"/>
    <property type="molecule type" value="Genomic_DNA"/>
</dbReference>
<accession>A0A5N6AA89</accession>
<reference evidence="3" key="1">
    <citation type="submission" date="2019-10" db="EMBL/GenBank/DDBJ databases">
        <title>Nonomuraea sp. nov., isolated from Phyllanthus amarus.</title>
        <authorList>
            <person name="Klykleung N."/>
            <person name="Tanasupawat S."/>
        </authorList>
    </citation>
    <scope>NUCLEOTIDE SEQUENCE [LARGE SCALE GENOMIC DNA]</scope>
    <source>
        <strain evidence="3">3MP-10</strain>
    </source>
</reference>
<feature type="region of interest" description="Disordered" evidence="2">
    <location>
        <begin position="1"/>
        <end position="65"/>
    </location>
</feature>
<protein>
    <submittedName>
        <fullName evidence="3">Asp23/Gls24 family envelope stress response protein</fullName>
    </submittedName>
</protein>
<comment type="similarity">
    <text evidence="1">Belongs to the asp23 family.</text>
</comment>
<dbReference type="PANTHER" id="PTHR34297:SF3">
    <property type="entry name" value="ALKALINE SHOCK PROTEIN 23"/>
    <property type="match status" value="1"/>
</dbReference>
<feature type="compositionally biased region" description="Polar residues" evidence="2">
    <location>
        <begin position="44"/>
        <end position="56"/>
    </location>
</feature>
<dbReference type="RefSeq" id="WP_139668911.1">
    <property type="nucleotide sequence ID" value="NZ_VDLY02000009.1"/>
</dbReference>
<keyword evidence="4" id="KW-1185">Reference proteome</keyword>
<dbReference type="AlphaFoldDB" id="A0A5N6AA89"/>
<organism evidence="3 4">
    <name type="scientific">Streptomyces mimosae</name>
    <dbReference type="NCBI Taxonomy" id="2586635"/>
    <lineage>
        <taxon>Bacteria</taxon>
        <taxon>Bacillati</taxon>
        <taxon>Actinomycetota</taxon>
        <taxon>Actinomycetes</taxon>
        <taxon>Kitasatosporales</taxon>
        <taxon>Streptomycetaceae</taxon>
        <taxon>Streptomyces</taxon>
    </lineage>
</organism>
<name>A0A5N6AA89_9ACTN</name>
<sequence length="184" mass="19509">MATRTASHSGADATQDKRERAGDQPDERLPRQQATGGGQRDSDTTVSEGASGSQEPAPTRGRTSIAGGVVEKIAGMAAREVPGVHALGGTLSRTLGAVRDRVPGGRAQVSRGVKVEVGQRQTAIDLDVMVEYGVPVSELAREVRENVIAAVERMTGLEVIEVNIAIVDVRLPDEELHEDEPRVQ</sequence>
<evidence type="ECO:0000313" key="3">
    <source>
        <dbReference type="EMBL" id="KAB8164670.1"/>
    </source>
</evidence>
<dbReference type="Pfam" id="PF03780">
    <property type="entry name" value="Asp23"/>
    <property type="match status" value="1"/>
</dbReference>
<proteinExistence type="inferred from homology"/>
<feature type="compositionally biased region" description="Basic and acidic residues" evidence="2">
    <location>
        <begin position="14"/>
        <end position="30"/>
    </location>
</feature>
<comment type="caution">
    <text evidence="3">The sequence shown here is derived from an EMBL/GenBank/DDBJ whole genome shotgun (WGS) entry which is preliminary data.</text>
</comment>
<dbReference type="Proteomes" id="UP000314251">
    <property type="component" value="Unassembled WGS sequence"/>
</dbReference>
<evidence type="ECO:0000256" key="1">
    <source>
        <dbReference type="ARBA" id="ARBA00005721"/>
    </source>
</evidence>